<name>A0A350NZM7_9ALTE</name>
<sequence>MPALIIDDAAKDSLHDSFELEDKLGEHLKPRKRLSWLISQMAMRYEHLEIHPEIPAGDYSFRFAGWYKEKDGAPNIVGGIIYHGKDILSSYSDHVVNQLELEGWQTHT</sequence>
<organism evidence="1 2">
    <name type="scientific">Alteromonas australica</name>
    <dbReference type="NCBI Taxonomy" id="589873"/>
    <lineage>
        <taxon>Bacteria</taxon>
        <taxon>Pseudomonadati</taxon>
        <taxon>Pseudomonadota</taxon>
        <taxon>Gammaproteobacteria</taxon>
        <taxon>Alteromonadales</taxon>
        <taxon>Alteromonadaceae</taxon>
        <taxon>Alteromonas/Salinimonas group</taxon>
        <taxon>Alteromonas</taxon>
    </lineage>
</organism>
<comment type="caution">
    <text evidence="1">The sequence shown here is derived from an EMBL/GenBank/DDBJ whole genome shotgun (WGS) entry which is preliminary data.</text>
</comment>
<dbReference type="AlphaFoldDB" id="A0A350NZM7"/>
<dbReference type="Proteomes" id="UP000263517">
    <property type="component" value="Unassembled WGS sequence"/>
</dbReference>
<dbReference type="EMBL" id="DNAN01000070">
    <property type="protein sequence ID" value="HAW74494.1"/>
    <property type="molecule type" value="Genomic_DNA"/>
</dbReference>
<protein>
    <submittedName>
        <fullName evidence="1">Uncharacterized protein</fullName>
    </submittedName>
</protein>
<proteinExistence type="predicted"/>
<evidence type="ECO:0000313" key="1">
    <source>
        <dbReference type="EMBL" id="HAW74494.1"/>
    </source>
</evidence>
<accession>A0A350NZM7</accession>
<evidence type="ECO:0000313" key="2">
    <source>
        <dbReference type="Proteomes" id="UP000263517"/>
    </source>
</evidence>
<reference evidence="1 2" key="1">
    <citation type="journal article" date="2018" name="Nat. Biotechnol.">
        <title>A standardized bacterial taxonomy based on genome phylogeny substantially revises the tree of life.</title>
        <authorList>
            <person name="Parks D.H."/>
            <person name="Chuvochina M."/>
            <person name="Waite D.W."/>
            <person name="Rinke C."/>
            <person name="Skarshewski A."/>
            <person name="Chaumeil P.A."/>
            <person name="Hugenholtz P."/>
        </authorList>
    </citation>
    <scope>NUCLEOTIDE SEQUENCE [LARGE SCALE GENOMIC DNA]</scope>
    <source>
        <strain evidence="1">UBA11978</strain>
    </source>
</reference>
<gene>
    <name evidence="1" type="ORF">DCW74_02025</name>
</gene>